<reference evidence="2 3" key="1">
    <citation type="journal article" date="2020" name="Front. Microbiol.">
        <title>Single-cell genomics of novel Actinobacteria with the Wood-Ljungdahl pathway discovered in a serpentinizing system.</title>
        <authorList>
            <person name="Merino N."/>
            <person name="Kawai M."/>
            <person name="Boyd E.S."/>
            <person name="Colman D.R."/>
            <person name="McGlynn S.E."/>
            <person name="Nealson K.H."/>
            <person name="Kurokawa K."/>
            <person name="Hongoh Y."/>
        </authorList>
    </citation>
    <scope>NUCLEOTIDE SEQUENCE [LARGE SCALE GENOMIC DNA]</scope>
    <source>
        <strain evidence="2 3">S25</strain>
    </source>
</reference>
<dbReference type="InterPro" id="IPR051729">
    <property type="entry name" value="Opine/Lysopine_DH"/>
</dbReference>
<dbReference type="InterPro" id="IPR008927">
    <property type="entry name" value="6-PGluconate_DH-like_C_sf"/>
</dbReference>
<dbReference type="EMBL" id="BLRX01000159">
    <property type="protein sequence ID" value="GFP25676.1"/>
    <property type="molecule type" value="Genomic_DNA"/>
</dbReference>
<sequence length="285" mass="30797">MSSLLQKPIAVLGGGATALTFAADLTLAGCEIRLYELPQLALQSLGEVLETRQIELSGLQLNFKGIRRNGIAKVDTVTTNISEALSGAGLIILSVPGYAQEAFFEVMIPHLEDGQVVAVFTDNFGSLLLRAQMHRRGCDAKVVVGGINSIPYGTRKIAPGRVECLVTINRLYCDTLPSKDGEYFFNEIKELPSLDRLATLEKGDTVIGIGFSNPNPLVHVPGSILNVGAMEVSQLEEGVLGIPKGKFSMYKHGMSPAVSRVQYSYYQELRKVADGLGINIPDYPK</sequence>
<feature type="domain" description="Opine dehydrogenase" evidence="1">
    <location>
        <begin position="204"/>
        <end position="282"/>
    </location>
</feature>
<dbReference type="InterPro" id="IPR003421">
    <property type="entry name" value="Opine_DH"/>
</dbReference>
<comment type="caution">
    <text evidence="2">The sequence shown here is derived from an EMBL/GenBank/DDBJ whole genome shotgun (WGS) entry which is preliminary data.</text>
</comment>
<name>A0A6V8P4F3_9ACTN</name>
<evidence type="ECO:0000259" key="1">
    <source>
        <dbReference type="Pfam" id="PF02317"/>
    </source>
</evidence>
<dbReference type="PANTHER" id="PTHR38015">
    <property type="entry name" value="BLR6086 PROTEIN"/>
    <property type="match status" value="1"/>
</dbReference>
<dbReference type="InterPro" id="IPR036291">
    <property type="entry name" value="NAD(P)-bd_dom_sf"/>
</dbReference>
<dbReference type="Gene3D" id="1.10.1040.10">
    <property type="entry name" value="N-(1-d-carboxylethyl)-l-norvaline Dehydrogenase, domain 2"/>
    <property type="match status" value="1"/>
</dbReference>
<protein>
    <submittedName>
        <fullName evidence="2">Opine dehydrogenase</fullName>
    </submittedName>
</protein>
<dbReference type="SUPFAM" id="SSF51735">
    <property type="entry name" value="NAD(P)-binding Rossmann-fold domains"/>
    <property type="match status" value="1"/>
</dbReference>
<organism evidence="2 3">
    <name type="scientific">Candidatus Hakubella thermalkaliphila</name>
    <dbReference type="NCBI Taxonomy" id="2754717"/>
    <lineage>
        <taxon>Bacteria</taxon>
        <taxon>Bacillati</taxon>
        <taxon>Actinomycetota</taxon>
        <taxon>Actinomycetota incertae sedis</taxon>
        <taxon>Candidatus Hakubellales</taxon>
        <taxon>Candidatus Hakubellaceae</taxon>
        <taxon>Candidatus Hakubella</taxon>
    </lineage>
</organism>
<dbReference type="InterPro" id="IPR013328">
    <property type="entry name" value="6PGD_dom2"/>
</dbReference>
<dbReference type="Proteomes" id="UP000543224">
    <property type="component" value="Unassembled WGS sequence"/>
</dbReference>
<dbReference type="Pfam" id="PF02317">
    <property type="entry name" value="Octopine_DH"/>
    <property type="match status" value="1"/>
</dbReference>
<evidence type="ECO:0000313" key="2">
    <source>
        <dbReference type="EMBL" id="GFP25676.1"/>
    </source>
</evidence>
<dbReference type="SUPFAM" id="SSF48179">
    <property type="entry name" value="6-phosphogluconate dehydrogenase C-terminal domain-like"/>
    <property type="match status" value="1"/>
</dbReference>
<dbReference type="Gene3D" id="3.40.50.720">
    <property type="entry name" value="NAD(P)-binding Rossmann-like Domain"/>
    <property type="match status" value="1"/>
</dbReference>
<dbReference type="PANTHER" id="PTHR38015:SF1">
    <property type="entry name" value="OPINE DEHYDROGENASE DOMAIN-CONTAINING PROTEIN"/>
    <property type="match status" value="1"/>
</dbReference>
<gene>
    <name evidence="2" type="ORF">HKBW3S25_01157</name>
</gene>
<proteinExistence type="predicted"/>
<evidence type="ECO:0000313" key="3">
    <source>
        <dbReference type="Proteomes" id="UP000543224"/>
    </source>
</evidence>
<dbReference type="GO" id="GO:0016491">
    <property type="term" value="F:oxidoreductase activity"/>
    <property type="evidence" value="ECO:0007669"/>
    <property type="project" value="InterPro"/>
</dbReference>
<accession>A0A6V8P4F3</accession>
<dbReference type="AlphaFoldDB" id="A0A6V8P4F3"/>